<accession>A0A1L9VMJ9</accession>
<gene>
    <name evidence="2" type="ORF">ASPGLDRAFT_46085</name>
</gene>
<evidence type="ECO:0000256" key="1">
    <source>
        <dbReference type="SAM" id="MobiDB-lite"/>
    </source>
</evidence>
<proteinExistence type="predicted"/>
<feature type="region of interest" description="Disordered" evidence="1">
    <location>
        <begin position="22"/>
        <end position="42"/>
    </location>
</feature>
<dbReference type="VEuPathDB" id="FungiDB:ASPGLDRAFT_46085"/>
<keyword evidence="3" id="KW-1185">Reference proteome</keyword>
<dbReference type="OrthoDB" id="4486039at2759"/>
<dbReference type="GeneID" id="34462640"/>
<name>A0A1L9VMJ9_ASPGL</name>
<evidence type="ECO:0000313" key="3">
    <source>
        <dbReference type="Proteomes" id="UP000184300"/>
    </source>
</evidence>
<evidence type="ECO:0000313" key="2">
    <source>
        <dbReference type="EMBL" id="OJJ85121.1"/>
    </source>
</evidence>
<dbReference type="Proteomes" id="UP000184300">
    <property type="component" value="Unassembled WGS sequence"/>
</dbReference>
<dbReference type="RefSeq" id="XP_022401819.1">
    <property type="nucleotide sequence ID" value="XM_022546379.1"/>
</dbReference>
<feature type="non-terminal residue" evidence="2">
    <location>
        <position position="69"/>
    </location>
</feature>
<dbReference type="AlphaFoldDB" id="A0A1L9VMJ9"/>
<sequence>MVEHDEYKAVYAEVQLCSHVSTVESTKSSSKSEKVPDPALLTDGKGPKFKDWMIEMKGKFMANADHFNN</sequence>
<organism evidence="2 3">
    <name type="scientific">Aspergillus glaucus CBS 516.65</name>
    <dbReference type="NCBI Taxonomy" id="1160497"/>
    <lineage>
        <taxon>Eukaryota</taxon>
        <taxon>Fungi</taxon>
        <taxon>Dikarya</taxon>
        <taxon>Ascomycota</taxon>
        <taxon>Pezizomycotina</taxon>
        <taxon>Eurotiomycetes</taxon>
        <taxon>Eurotiomycetidae</taxon>
        <taxon>Eurotiales</taxon>
        <taxon>Aspergillaceae</taxon>
        <taxon>Aspergillus</taxon>
        <taxon>Aspergillus subgen. Aspergillus</taxon>
    </lineage>
</organism>
<reference evidence="3" key="1">
    <citation type="journal article" date="2017" name="Genome Biol.">
        <title>Comparative genomics reveals high biological diversity and specific adaptations in the industrially and medically important fungal genus Aspergillus.</title>
        <authorList>
            <person name="de Vries R.P."/>
            <person name="Riley R."/>
            <person name="Wiebenga A."/>
            <person name="Aguilar-Osorio G."/>
            <person name="Amillis S."/>
            <person name="Uchima C.A."/>
            <person name="Anderluh G."/>
            <person name="Asadollahi M."/>
            <person name="Askin M."/>
            <person name="Barry K."/>
            <person name="Battaglia E."/>
            <person name="Bayram O."/>
            <person name="Benocci T."/>
            <person name="Braus-Stromeyer S.A."/>
            <person name="Caldana C."/>
            <person name="Canovas D."/>
            <person name="Cerqueira G.C."/>
            <person name="Chen F."/>
            <person name="Chen W."/>
            <person name="Choi C."/>
            <person name="Clum A."/>
            <person name="Dos Santos R.A."/>
            <person name="Damasio A.R."/>
            <person name="Diallinas G."/>
            <person name="Emri T."/>
            <person name="Fekete E."/>
            <person name="Flipphi M."/>
            <person name="Freyberg S."/>
            <person name="Gallo A."/>
            <person name="Gournas C."/>
            <person name="Habgood R."/>
            <person name="Hainaut M."/>
            <person name="Harispe M.L."/>
            <person name="Henrissat B."/>
            <person name="Hilden K.S."/>
            <person name="Hope R."/>
            <person name="Hossain A."/>
            <person name="Karabika E."/>
            <person name="Karaffa L."/>
            <person name="Karanyi Z."/>
            <person name="Krasevec N."/>
            <person name="Kuo A."/>
            <person name="Kusch H."/>
            <person name="LaButti K."/>
            <person name="Lagendijk E.L."/>
            <person name="Lapidus A."/>
            <person name="Levasseur A."/>
            <person name="Lindquist E."/>
            <person name="Lipzen A."/>
            <person name="Logrieco A.F."/>
            <person name="MacCabe A."/>
            <person name="Maekelae M.R."/>
            <person name="Malavazi I."/>
            <person name="Melin P."/>
            <person name="Meyer V."/>
            <person name="Mielnichuk N."/>
            <person name="Miskei M."/>
            <person name="Molnar A.P."/>
            <person name="Mule G."/>
            <person name="Ngan C.Y."/>
            <person name="Orejas M."/>
            <person name="Orosz E."/>
            <person name="Ouedraogo J.P."/>
            <person name="Overkamp K.M."/>
            <person name="Park H.-S."/>
            <person name="Perrone G."/>
            <person name="Piumi F."/>
            <person name="Punt P.J."/>
            <person name="Ram A.F."/>
            <person name="Ramon A."/>
            <person name="Rauscher S."/>
            <person name="Record E."/>
            <person name="Riano-Pachon D.M."/>
            <person name="Robert V."/>
            <person name="Roehrig J."/>
            <person name="Ruller R."/>
            <person name="Salamov A."/>
            <person name="Salih N.S."/>
            <person name="Samson R.A."/>
            <person name="Sandor E."/>
            <person name="Sanguinetti M."/>
            <person name="Schuetze T."/>
            <person name="Sepcic K."/>
            <person name="Shelest E."/>
            <person name="Sherlock G."/>
            <person name="Sophianopoulou V."/>
            <person name="Squina F.M."/>
            <person name="Sun H."/>
            <person name="Susca A."/>
            <person name="Todd R.B."/>
            <person name="Tsang A."/>
            <person name="Unkles S.E."/>
            <person name="van de Wiele N."/>
            <person name="van Rossen-Uffink D."/>
            <person name="Oliveira J.V."/>
            <person name="Vesth T.C."/>
            <person name="Visser J."/>
            <person name="Yu J.-H."/>
            <person name="Zhou M."/>
            <person name="Andersen M.R."/>
            <person name="Archer D.B."/>
            <person name="Baker S.E."/>
            <person name="Benoit I."/>
            <person name="Brakhage A.A."/>
            <person name="Braus G.H."/>
            <person name="Fischer R."/>
            <person name="Frisvad J.C."/>
            <person name="Goldman G.H."/>
            <person name="Houbraken J."/>
            <person name="Oakley B."/>
            <person name="Pocsi I."/>
            <person name="Scazzocchio C."/>
            <person name="Seiboth B."/>
            <person name="vanKuyk P.A."/>
            <person name="Wortman J."/>
            <person name="Dyer P.S."/>
            <person name="Grigoriev I.V."/>
        </authorList>
    </citation>
    <scope>NUCLEOTIDE SEQUENCE [LARGE SCALE GENOMIC DNA]</scope>
    <source>
        <strain evidence="3">CBS 516.65</strain>
    </source>
</reference>
<protein>
    <submittedName>
        <fullName evidence="2">Uncharacterized protein</fullName>
    </submittedName>
</protein>
<dbReference type="EMBL" id="KV878895">
    <property type="protein sequence ID" value="OJJ85121.1"/>
    <property type="molecule type" value="Genomic_DNA"/>
</dbReference>